<reference evidence="2 3" key="1">
    <citation type="journal article" date="2015" name="Parasit. Vectors">
        <title>Draft genome of the scabies mite.</title>
        <authorList>
            <person name="Rider S.D.Jr."/>
            <person name="Morgan M.S."/>
            <person name="Arlian L.G."/>
        </authorList>
    </citation>
    <scope>NUCLEOTIDE SEQUENCE [LARGE SCALE GENOMIC DNA]</scope>
    <source>
        <strain evidence="2">Arlian Lab</strain>
    </source>
</reference>
<comment type="caution">
    <text evidence="2">The sequence shown here is derived from an EMBL/GenBank/DDBJ whole genome shotgun (WGS) entry which is preliminary data.</text>
</comment>
<dbReference type="Proteomes" id="UP000616769">
    <property type="component" value="Unassembled WGS sequence"/>
</dbReference>
<proteinExistence type="predicted"/>
<evidence type="ECO:0000256" key="1">
    <source>
        <dbReference type="SAM" id="MobiDB-lite"/>
    </source>
</evidence>
<dbReference type="EMBL" id="JXLN01010842">
    <property type="protein sequence ID" value="KPM06380.1"/>
    <property type="molecule type" value="Genomic_DNA"/>
</dbReference>
<name>A0A132A7I5_SARSC</name>
<feature type="region of interest" description="Disordered" evidence="1">
    <location>
        <begin position="35"/>
        <end position="75"/>
    </location>
</feature>
<dbReference type="AlphaFoldDB" id="A0A132A7I5"/>
<sequence>MKVDAVDADDVDPRSPQTVKMMMMTKMDWSLAKNDNLSLSSDDQSDGGSGDEFDAVDVEGDEQNLEVVSVDGMNR</sequence>
<feature type="non-terminal residue" evidence="2">
    <location>
        <position position="75"/>
    </location>
</feature>
<protein>
    <submittedName>
        <fullName evidence="2">Uncharacterized protein</fullName>
    </submittedName>
</protein>
<organism evidence="2 3">
    <name type="scientific">Sarcoptes scabiei</name>
    <name type="common">Itch mite</name>
    <name type="synonym">Acarus scabiei</name>
    <dbReference type="NCBI Taxonomy" id="52283"/>
    <lineage>
        <taxon>Eukaryota</taxon>
        <taxon>Metazoa</taxon>
        <taxon>Ecdysozoa</taxon>
        <taxon>Arthropoda</taxon>
        <taxon>Chelicerata</taxon>
        <taxon>Arachnida</taxon>
        <taxon>Acari</taxon>
        <taxon>Acariformes</taxon>
        <taxon>Sarcoptiformes</taxon>
        <taxon>Astigmata</taxon>
        <taxon>Psoroptidia</taxon>
        <taxon>Sarcoptoidea</taxon>
        <taxon>Sarcoptidae</taxon>
        <taxon>Sarcoptinae</taxon>
        <taxon>Sarcoptes</taxon>
    </lineage>
</organism>
<evidence type="ECO:0000313" key="3">
    <source>
        <dbReference type="Proteomes" id="UP000616769"/>
    </source>
</evidence>
<feature type="compositionally biased region" description="Acidic residues" evidence="1">
    <location>
        <begin position="43"/>
        <end position="64"/>
    </location>
</feature>
<gene>
    <name evidence="2" type="ORF">QR98_0048550</name>
</gene>
<accession>A0A132A7I5</accession>
<dbReference type="VEuPathDB" id="VectorBase:SSCA000926"/>
<evidence type="ECO:0000313" key="2">
    <source>
        <dbReference type="EMBL" id="KPM06380.1"/>
    </source>
</evidence>